<name>A0AAC9MWX5_9PSEU</name>
<evidence type="ECO:0000313" key="2">
    <source>
        <dbReference type="EMBL" id="AOS61619.1"/>
    </source>
</evidence>
<protein>
    <submittedName>
        <fullName evidence="2">Uncharacterized protein</fullName>
    </submittedName>
</protein>
<reference evidence="3" key="1">
    <citation type="submission" date="2016-03" db="EMBL/GenBank/DDBJ databases">
        <title>Complete genome sequence of the type strain Actinoalloteichus hymeniacidonis DSM 45092.</title>
        <authorList>
            <person name="Schaffert L."/>
            <person name="Albersmeier A."/>
            <person name="Winkler A."/>
            <person name="Kalinowski J."/>
            <person name="Zotchev S."/>
            <person name="Ruckert C."/>
        </authorList>
    </citation>
    <scope>NUCLEOTIDE SEQUENCE [LARGE SCALE GENOMIC DNA]</scope>
    <source>
        <strain evidence="3">HPA177(T) (DSM 45092(T))</strain>
    </source>
</reference>
<dbReference type="KEGG" id="ahm:TL08_03945"/>
<sequence>MSGRRRTAQRTRLGGGPVIGNGTRPWLRVLRSVPARARKLRVVDRRPRLRLVTTPPEPPATTQPRWSAPSLPQLWPMGAVRQLRAARIRPFLNSPLWPDSEEAA</sequence>
<dbReference type="EMBL" id="CP014859">
    <property type="protein sequence ID" value="AOS61619.1"/>
    <property type="molecule type" value="Genomic_DNA"/>
</dbReference>
<evidence type="ECO:0000313" key="3">
    <source>
        <dbReference type="Proteomes" id="UP000095210"/>
    </source>
</evidence>
<organism evidence="2 3">
    <name type="scientific">Actinoalloteichus hymeniacidonis</name>
    <dbReference type="NCBI Taxonomy" id="340345"/>
    <lineage>
        <taxon>Bacteria</taxon>
        <taxon>Bacillati</taxon>
        <taxon>Actinomycetota</taxon>
        <taxon>Actinomycetes</taxon>
        <taxon>Pseudonocardiales</taxon>
        <taxon>Pseudonocardiaceae</taxon>
        <taxon>Actinoalloteichus</taxon>
    </lineage>
</organism>
<evidence type="ECO:0000256" key="1">
    <source>
        <dbReference type="SAM" id="MobiDB-lite"/>
    </source>
</evidence>
<dbReference type="Proteomes" id="UP000095210">
    <property type="component" value="Chromosome"/>
</dbReference>
<keyword evidence="3" id="KW-1185">Reference proteome</keyword>
<gene>
    <name evidence="2" type="ORF">TL08_03945</name>
</gene>
<dbReference type="AlphaFoldDB" id="A0AAC9MWX5"/>
<accession>A0AAC9MWX5</accession>
<proteinExistence type="predicted"/>
<feature type="region of interest" description="Disordered" evidence="1">
    <location>
        <begin position="51"/>
        <end position="70"/>
    </location>
</feature>